<comment type="subcellular location">
    <subcellularLocation>
        <location evidence="1">Cell membrane</location>
        <topology evidence="1">Multi-pass membrane protein</topology>
    </subcellularLocation>
    <text evidence="1">Localizes to the sporulation septum and to the second division site within the mother cell. Before the start of engulfment localizes to the septal midpoint, then spreads throughout the septum prior to becoming enriched at the leading edge of the engulfing membrane, where it remains until the completion of membrane migration. Some remain partially trapped at the septum during engulfment and upon completion of engulfment become dispersed in the outer forespore membrane. Localization of the MPD complex to the septal membrane is dependent on SpoIIB.</text>
</comment>
<feature type="transmembrane region" description="Helical" evidence="2">
    <location>
        <begin position="81"/>
        <end position="102"/>
    </location>
</feature>
<dbReference type="RefSeq" id="WP_390304998.1">
    <property type="nucleotide sequence ID" value="NZ_JBHRRZ010000014.1"/>
</dbReference>
<dbReference type="EMBL" id="JBHRRZ010000014">
    <property type="protein sequence ID" value="MFC2948249.1"/>
    <property type="molecule type" value="Genomic_DNA"/>
</dbReference>
<keyword evidence="1 2" id="KW-0812">Transmembrane</keyword>
<dbReference type="NCBIfam" id="TIGR02831">
    <property type="entry name" value="spo_II_M"/>
    <property type="match status" value="1"/>
</dbReference>
<dbReference type="InterPro" id="IPR014196">
    <property type="entry name" value="SpoIIM"/>
</dbReference>
<sequence>MYKNRMLTINHFKEHATIYLFMTILFLTGIIFGAILVNSMSFVQKQDLFFYMERFFGQIIDGQQMANTEILRNSLSYHLKYLLLLFLLGLSVIGLPAVWVLLFAKGMMVGFSVGFIVNQLGTEGMLLASLAIAPQNILIIPVYIAAGSVSMIFSLTLLGKLFTRKISQPVFQPFGRYMFFFLCLLGVAFLAAVLEAYVANEAMEAWIKSLYQ</sequence>
<dbReference type="Pfam" id="PF01944">
    <property type="entry name" value="SpoIIM"/>
    <property type="match status" value="1"/>
</dbReference>
<dbReference type="Proteomes" id="UP001595387">
    <property type="component" value="Unassembled WGS sequence"/>
</dbReference>
<comment type="function">
    <text evidence="1">Required for complete septum migration and engulfment of the forespore compartment during sporulation. Required for stabilizing and recruiting of SpoIIP to the septal membrane.</text>
</comment>
<organism evidence="3 4">
    <name type="scientific">Virgibacillus sediminis</name>
    <dbReference type="NCBI Taxonomy" id="202260"/>
    <lineage>
        <taxon>Bacteria</taxon>
        <taxon>Bacillati</taxon>
        <taxon>Bacillota</taxon>
        <taxon>Bacilli</taxon>
        <taxon>Bacillales</taxon>
        <taxon>Bacillaceae</taxon>
        <taxon>Virgibacillus</taxon>
    </lineage>
</organism>
<feature type="transmembrane region" description="Helical" evidence="2">
    <location>
        <begin position="138"/>
        <end position="158"/>
    </location>
</feature>
<name>A0ABV7A5B0_9BACI</name>
<keyword evidence="1" id="KW-1003">Cell membrane</keyword>
<keyword evidence="1" id="KW-0749">Sporulation</keyword>
<keyword evidence="1 2" id="KW-0472">Membrane</keyword>
<feature type="transmembrane region" description="Helical" evidence="2">
    <location>
        <begin position="20"/>
        <end position="43"/>
    </location>
</feature>
<comment type="caution">
    <text evidence="3">The sequence shown here is derived from an EMBL/GenBank/DDBJ whole genome shotgun (WGS) entry which is preliminary data.</text>
</comment>
<evidence type="ECO:0000256" key="2">
    <source>
        <dbReference type="SAM" id="Phobius"/>
    </source>
</evidence>
<comment type="subunit">
    <text evidence="1">Component of the MPD complex composed of SpoIIM, SpoIIP and SpoIID.</text>
</comment>
<feature type="transmembrane region" description="Helical" evidence="2">
    <location>
        <begin position="109"/>
        <end position="132"/>
    </location>
</feature>
<dbReference type="PIRSF" id="PIRSF038973">
    <property type="entry name" value="SpoIIM"/>
    <property type="match status" value="1"/>
</dbReference>
<evidence type="ECO:0000313" key="4">
    <source>
        <dbReference type="Proteomes" id="UP001595387"/>
    </source>
</evidence>
<gene>
    <name evidence="3" type="primary">spoIIM</name>
    <name evidence="3" type="ORF">ACFODW_07850</name>
</gene>
<accession>A0ABV7A5B0</accession>
<reference evidence="4" key="1">
    <citation type="journal article" date="2019" name="Int. J. Syst. Evol. Microbiol.">
        <title>The Global Catalogue of Microorganisms (GCM) 10K type strain sequencing project: providing services to taxonomists for standard genome sequencing and annotation.</title>
        <authorList>
            <consortium name="The Broad Institute Genomics Platform"/>
            <consortium name="The Broad Institute Genome Sequencing Center for Infectious Disease"/>
            <person name="Wu L."/>
            <person name="Ma J."/>
        </authorList>
    </citation>
    <scope>NUCLEOTIDE SEQUENCE [LARGE SCALE GENOMIC DNA]</scope>
    <source>
        <strain evidence="4">KCTC 13193</strain>
    </source>
</reference>
<dbReference type="InterPro" id="IPR002798">
    <property type="entry name" value="SpoIIM-like"/>
</dbReference>
<evidence type="ECO:0000256" key="1">
    <source>
        <dbReference type="PIRNR" id="PIRNR038973"/>
    </source>
</evidence>
<keyword evidence="2" id="KW-1133">Transmembrane helix</keyword>
<evidence type="ECO:0000313" key="3">
    <source>
        <dbReference type="EMBL" id="MFC2948249.1"/>
    </source>
</evidence>
<keyword evidence="4" id="KW-1185">Reference proteome</keyword>
<feature type="transmembrane region" description="Helical" evidence="2">
    <location>
        <begin position="179"/>
        <end position="199"/>
    </location>
</feature>
<protein>
    <recommendedName>
        <fullName evidence="1">Stage II sporulation protein M</fullName>
    </recommendedName>
</protein>
<proteinExistence type="predicted"/>